<dbReference type="Pfam" id="PF00575">
    <property type="entry name" value="S1"/>
    <property type="match status" value="1"/>
</dbReference>
<evidence type="ECO:0000259" key="8">
    <source>
        <dbReference type="PROSITE" id="PS50126"/>
    </source>
</evidence>
<evidence type="ECO:0000313" key="9">
    <source>
        <dbReference type="EMBL" id="MFC5270087.1"/>
    </source>
</evidence>
<dbReference type="SMART" id="SM00316">
    <property type="entry name" value="S1"/>
    <property type="match status" value="1"/>
</dbReference>
<keyword evidence="4 7" id="KW-0548">Nucleotidyltransferase</keyword>
<comment type="caution">
    <text evidence="9">The sequence shown here is derived from an EMBL/GenBank/DDBJ whole genome shotgun (WGS) entry which is preliminary data.</text>
</comment>
<dbReference type="InterPro" id="IPR001247">
    <property type="entry name" value="ExoRNase_PH_dom1"/>
</dbReference>
<keyword evidence="6 7" id="KW-0694">RNA-binding</keyword>
<dbReference type="SUPFAM" id="SSF54791">
    <property type="entry name" value="Eukaryotic type KH-domain (KH-domain type I)"/>
    <property type="match status" value="1"/>
</dbReference>
<feature type="binding site" evidence="7">
    <location>
        <position position="498"/>
    </location>
    <ligand>
        <name>Mg(2+)</name>
        <dbReference type="ChEBI" id="CHEBI:18420"/>
    </ligand>
</feature>
<dbReference type="HAMAP" id="MF_01595">
    <property type="entry name" value="PNPase"/>
    <property type="match status" value="1"/>
</dbReference>
<evidence type="ECO:0000256" key="3">
    <source>
        <dbReference type="ARBA" id="ARBA00022679"/>
    </source>
</evidence>
<keyword evidence="10" id="KW-1185">Reference proteome</keyword>
<dbReference type="InterPro" id="IPR036612">
    <property type="entry name" value="KH_dom_type_1_sf"/>
</dbReference>
<name>A0ABW0E6S1_9BACT</name>
<dbReference type="Gene3D" id="3.30.230.70">
    <property type="entry name" value="GHMP Kinase, N-terminal domain"/>
    <property type="match status" value="2"/>
</dbReference>
<evidence type="ECO:0000256" key="5">
    <source>
        <dbReference type="ARBA" id="ARBA00022842"/>
    </source>
</evidence>
<dbReference type="SUPFAM" id="SSF54211">
    <property type="entry name" value="Ribosomal protein S5 domain 2-like"/>
    <property type="match status" value="2"/>
</dbReference>
<evidence type="ECO:0000256" key="7">
    <source>
        <dbReference type="HAMAP-Rule" id="MF_01595"/>
    </source>
</evidence>
<dbReference type="InterPro" id="IPR004087">
    <property type="entry name" value="KH_dom"/>
</dbReference>
<dbReference type="InterPro" id="IPR015847">
    <property type="entry name" value="ExoRNase_PH_dom2"/>
</dbReference>
<dbReference type="Pfam" id="PF03725">
    <property type="entry name" value="RNase_PH_C"/>
    <property type="match status" value="1"/>
</dbReference>
<dbReference type="InterPro" id="IPR020568">
    <property type="entry name" value="Ribosomal_Su5_D2-typ_SF"/>
</dbReference>
<dbReference type="PIRSF" id="PIRSF005499">
    <property type="entry name" value="PNPase"/>
    <property type="match status" value="1"/>
</dbReference>
<reference evidence="10" key="1">
    <citation type="journal article" date="2019" name="Int. J. Syst. Evol. Microbiol.">
        <title>The Global Catalogue of Microorganisms (GCM) 10K type strain sequencing project: providing services to taxonomists for standard genome sequencing and annotation.</title>
        <authorList>
            <consortium name="The Broad Institute Genomics Platform"/>
            <consortium name="The Broad Institute Genome Sequencing Center for Infectious Disease"/>
            <person name="Wu L."/>
            <person name="Ma J."/>
        </authorList>
    </citation>
    <scope>NUCLEOTIDE SEQUENCE [LARGE SCALE GENOMIC DNA]</scope>
    <source>
        <strain evidence="10">KACC 12602</strain>
    </source>
</reference>
<dbReference type="Pfam" id="PF00013">
    <property type="entry name" value="KH_1"/>
    <property type="match status" value="1"/>
</dbReference>
<dbReference type="SUPFAM" id="SSF55666">
    <property type="entry name" value="Ribonuclease PH domain 2-like"/>
    <property type="match status" value="2"/>
</dbReference>
<dbReference type="InterPro" id="IPR012340">
    <property type="entry name" value="NA-bd_OB-fold"/>
</dbReference>
<dbReference type="Gene3D" id="3.30.1370.10">
    <property type="entry name" value="K Homology domain, type 1"/>
    <property type="match status" value="1"/>
</dbReference>
<comment type="catalytic activity">
    <reaction evidence="7">
        <text>RNA(n+1) + phosphate = RNA(n) + a ribonucleoside 5'-diphosphate</text>
        <dbReference type="Rhea" id="RHEA:22096"/>
        <dbReference type="Rhea" id="RHEA-COMP:14527"/>
        <dbReference type="Rhea" id="RHEA-COMP:17342"/>
        <dbReference type="ChEBI" id="CHEBI:43474"/>
        <dbReference type="ChEBI" id="CHEBI:57930"/>
        <dbReference type="ChEBI" id="CHEBI:140395"/>
        <dbReference type="EC" id="2.7.7.8"/>
    </reaction>
</comment>
<dbReference type="Pfam" id="PF01138">
    <property type="entry name" value="RNase_PH"/>
    <property type="match status" value="2"/>
</dbReference>
<dbReference type="CDD" id="cd02393">
    <property type="entry name" value="KH-I_PNPase"/>
    <property type="match status" value="1"/>
</dbReference>
<dbReference type="InterPro" id="IPR036345">
    <property type="entry name" value="ExoRNase_PH_dom2_sf"/>
</dbReference>
<comment type="subcellular location">
    <subcellularLocation>
        <location evidence="7">Cytoplasm</location>
    </subcellularLocation>
</comment>
<dbReference type="PANTHER" id="PTHR11252:SF0">
    <property type="entry name" value="POLYRIBONUCLEOTIDE NUCLEOTIDYLTRANSFERASE 1, MITOCHONDRIAL"/>
    <property type="match status" value="1"/>
</dbReference>
<dbReference type="CDD" id="cd11364">
    <property type="entry name" value="RNase_PH_PNPase_2"/>
    <property type="match status" value="1"/>
</dbReference>
<keyword evidence="5 7" id="KW-0460">Magnesium</keyword>
<dbReference type="PROSITE" id="PS50084">
    <property type="entry name" value="KH_TYPE_1"/>
    <property type="match status" value="1"/>
</dbReference>
<evidence type="ECO:0000256" key="4">
    <source>
        <dbReference type="ARBA" id="ARBA00022695"/>
    </source>
</evidence>
<feature type="binding site" evidence="7">
    <location>
        <position position="492"/>
    </location>
    <ligand>
        <name>Mg(2+)</name>
        <dbReference type="ChEBI" id="CHEBI:18420"/>
    </ligand>
</feature>
<dbReference type="CDD" id="cd11363">
    <property type="entry name" value="RNase_PH_PNPase_1"/>
    <property type="match status" value="1"/>
</dbReference>
<dbReference type="Gene3D" id="2.40.50.140">
    <property type="entry name" value="Nucleic acid-binding proteins"/>
    <property type="match status" value="1"/>
</dbReference>
<dbReference type="SMART" id="SM00322">
    <property type="entry name" value="KH"/>
    <property type="match status" value="1"/>
</dbReference>
<feature type="domain" description="S1 motif" evidence="8">
    <location>
        <begin position="631"/>
        <end position="700"/>
    </location>
</feature>
<evidence type="ECO:0000256" key="1">
    <source>
        <dbReference type="ARBA" id="ARBA00007404"/>
    </source>
</evidence>
<dbReference type="EMBL" id="JBHSKT010000003">
    <property type="protein sequence ID" value="MFC5270087.1"/>
    <property type="molecule type" value="Genomic_DNA"/>
</dbReference>
<dbReference type="InterPro" id="IPR003029">
    <property type="entry name" value="S1_domain"/>
</dbReference>
<dbReference type="GO" id="GO:0004654">
    <property type="term" value="F:polyribonucleotide nucleotidyltransferase activity"/>
    <property type="evidence" value="ECO:0007669"/>
    <property type="project" value="UniProtKB-EC"/>
</dbReference>
<dbReference type="CDD" id="cd04472">
    <property type="entry name" value="S1_PNPase"/>
    <property type="match status" value="1"/>
</dbReference>
<sequence>MSYNAINKTIIMADGREISIETGKLAKQADGSVVVRMGNTMLLATVVSAPTAKEGVDFLPLSVDYQEKFASSGKIPGGFLKREARLSDYEILISRLVDRILRPMFPEDYHADTQIIINLISADAEVLPDALAALAASAALAVSDIPFNGPISEVRVARIDGQLVINPKTSDIARADIELIVGASYDSVAMVEGEMNEVSEAEMLEAIKFAHEAIKIQCKAQMELAEMVGKTTKREYSHESHNEELRERIKRELYDKAYAAAKLGNPNKAERKKAFGAPKAEFVESLGDDHTYDAGMIGTYYHDVEKEAVRNMILNDRVRLDGRKLDEIRPIWSEVNYLPSTHGSAIFTRGETQSLTTVTLGTKLDEQLIDSAMISGTNKFMLHYNFPAFSTGEVKPNRGPGRREVGHGNLAMRALKKVLPSAEENPYTIRIVSDILESNGSSSMATVCAGSLALMDAGVKIKEPVSGIAMGLITDTETGKFAVLSDILGDEDHLGDMDFKVTGTKTGITACQMDIKVQGLSYEVLSQALEQARAGRLHILGEMAKTISAPAADYKPHTPRSFNIIIDKEFIGAVIGPGGKVIQQIQKDTGATIIIEEKNEKGHVNIFATNQENMDNAVSKIKAIVAVPEIGDVYTGKVKSIQPYGAFVEFMPGKDGLLHISEVKHERLESLEGVLEIGEEIQVKLMDVDKKTGKFKLSRKALLPKPEKQTEQAPQ</sequence>
<dbReference type="EC" id="2.7.7.8" evidence="7"/>
<dbReference type="PANTHER" id="PTHR11252">
    <property type="entry name" value="POLYRIBONUCLEOTIDE NUCLEOTIDYLTRANSFERASE"/>
    <property type="match status" value="1"/>
</dbReference>
<comment type="function">
    <text evidence="7">Involved in mRNA degradation. Catalyzes the phosphorolysis of single-stranded polyribonucleotides processively in the 3'- to 5'-direction.</text>
</comment>
<organism evidence="9 10">
    <name type="scientific">Adhaeribacter terreus</name>
    <dbReference type="NCBI Taxonomy" id="529703"/>
    <lineage>
        <taxon>Bacteria</taxon>
        <taxon>Pseudomonadati</taxon>
        <taxon>Bacteroidota</taxon>
        <taxon>Cytophagia</taxon>
        <taxon>Cytophagales</taxon>
        <taxon>Hymenobacteraceae</taxon>
        <taxon>Adhaeribacter</taxon>
    </lineage>
</organism>
<keyword evidence="2 7" id="KW-0963">Cytoplasm</keyword>
<evidence type="ECO:0000256" key="2">
    <source>
        <dbReference type="ARBA" id="ARBA00022490"/>
    </source>
</evidence>
<evidence type="ECO:0000313" key="10">
    <source>
        <dbReference type="Proteomes" id="UP001596161"/>
    </source>
</evidence>
<comment type="cofactor">
    <cofactor evidence="7">
        <name>Mg(2+)</name>
        <dbReference type="ChEBI" id="CHEBI:18420"/>
    </cofactor>
</comment>
<dbReference type="InterPro" id="IPR015848">
    <property type="entry name" value="PNPase_PH_RNA-bd_bac/org-type"/>
</dbReference>
<dbReference type="NCBIfam" id="TIGR03591">
    <property type="entry name" value="polynuc_phos"/>
    <property type="match status" value="1"/>
</dbReference>
<dbReference type="Proteomes" id="UP001596161">
    <property type="component" value="Unassembled WGS sequence"/>
</dbReference>
<gene>
    <name evidence="7 9" type="primary">pnp</name>
    <name evidence="9" type="ORF">ACFPIB_05665</name>
</gene>
<proteinExistence type="inferred from homology"/>
<protein>
    <recommendedName>
        <fullName evidence="7">Polyribonucleotide nucleotidyltransferase</fullName>
        <ecNumber evidence="7">2.7.7.8</ecNumber>
    </recommendedName>
    <alternativeName>
        <fullName evidence="7">Polynucleotide phosphorylase</fullName>
        <shortName evidence="7">PNPase</shortName>
    </alternativeName>
</protein>
<dbReference type="Pfam" id="PF03726">
    <property type="entry name" value="PNPase"/>
    <property type="match status" value="1"/>
</dbReference>
<evidence type="ECO:0000256" key="6">
    <source>
        <dbReference type="ARBA" id="ARBA00022884"/>
    </source>
</evidence>
<comment type="similarity">
    <text evidence="1 7">Belongs to the polyribonucleotide nucleotidyltransferase family.</text>
</comment>
<dbReference type="InterPro" id="IPR004088">
    <property type="entry name" value="KH_dom_type_1"/>
</dbReference>
<accession>A0ABW0E6S1</accession>
<dbReference type="NCBIfam" id="NF008805">
    <property type="entry name" value="PRK11824.1"/>
    <property type="match status" value="1"/>
</dbReference>
<dbReference type="InterPro" id="IPR012162">
    <property type="entry name" value="PNPase"/>
</dbReference>
<keyword evidence="3 7" id="KW-0808">Transferase</keyword>
<dbReference type="PROSITE" id="PS50126">
    <property type="entry name" value="S1"/>
    <property type="match status" value="1"/>
</dbReference>
<dbReference type="InterPro" id="IPR027408">
    <property type="entry name" value="PNPase/RNase_PH_dom_sf"/>
</dbReference>
<keyword evidence="7" id="KW-0479">Metal-binding</keyword>
<dbReference type="SUPFAM" id="SSF50249">
    <property type="entry name" value="Nucleic acid-binding proteins"/>
    <property type="match status" value="1"/>
</dbReference>
<dbReference type="RefSeq" id="WP_378016462.1">
    <property type="nucleotide sequence ID" value="NZ_JBHSKT010000003.1"/>
</dbReference>